<dbReference type="GO" id="GO:0012505">
    <property type="term" value="C:endomembrane system"/>
    <property type="evidence" value="ECO:0007669"/>
    <property type="project" value="UniProtKB-SubCell"/>
</dbReference>
<evidence type="ECO:0000256" key="2">
    <source>
        <dbReference type="ARBA" id="ARBA00022448"/>
    </source>
</evidence>
<dbReference type="Gene3D" id="1.20.1420.30">
    <property type="entry name" value="NCX, central ion-binding region"/>
    <property type="match status" value="1"/>
</dbReference>
<keyword evidence="2" id="KW-0813">Transport</keyword>
<accession>M7YDX9</accession>
<dbReference type="InterPro" id="IPR051171">
    <property type="entry name" value="CaCA"/>
</dbReference>
<dbReference type="GO" id="GO:0055085">
    <property type="term" value="P:transmembrane transport"/>
    <property type="evidence" value="ECO:0007669"/>
    <property type="project" value="InterPro"/>
</dbReference>
<feature type="domain" description="Sodium/calcium exchanger membrane region" evidence="7">
    <location>
        <begin position="145"/>
        <end position="308"/>
    </location>
</feature>
<name>M7YDX9_TRIUA</name>
<dbReference type="GO" id="GO:0030001">
    <property type="term" value="P:metal ion transport"/>
    <property type="evidence" value="ECO:0007669"/>
    <property type="project" value="TreeGrafter"/>
</dbReference>
<gene>
    <name evidence="8" type="ORF">TRIUR3_22032</name>
</gene>
<dbReference type="PANTHER" id="PTHR11878:SF65">
    <property type="entry name" value="NA_CA-EXCHANGE PROTEIN, ISOFORM G"/>
    <property type="match status" value="1"/>
</dbReference>
<dbReference type="PANTHER" id="PTHR11878">
    <property type="entry name" value="SODIUM/CALCIUM EXCHANGER"/>
    <property type="match status" value="1"/>
</dbReference>
<dbReference type="AlphaFoldDB" id="M7YDX9"/>
<dbReference type="Pfam" id="PF01699">
    <property type="entry name" value="Na_Ca_ex"/>
    <property type="match status" value="1"/>
</dbReference>
<keyword evidence="4" id="KW-1133">Transmembrane helix</keyword>
<evidence type="ECO:0000256" key="1">
    <source>
        <dbReference type="ARBA" id="ARBA00004127"/>
    </source>
</evidence>
<keyword evidence="5" id="KW-0406">Ion transport</keyword>
<evidence type="ECO:0000256" key="3">
    <source>
        <dbReference type="ARBA" id="ARBA00022692"/>
    </source>
</evidence>
<comment type="subcellular location">
    <subcellularLocation>
        <location evidence="1">Endomembrane system</location>
        <topology evidence="1">Multi-pass membrane protein</topology>
    </subcellularLocation>
</comment>
<evidence type="ECO:0000259" key="7">
    <source>
        <dbReference type="Pfam" id="PF01699"/>
    </source>
</evidence>
<proteinExistence type="predicted"/>
<reference evidence="8" key="1">
    <citation type="journal article" date="2013" name="Nature">
        <title>Draft genome of the wheat A-genome progenitor Triticum urartu.</title>
        <authorList>
            <person name="Ling H.Q."/>
            <person name="Zhao S."/>
            <person name="Liu D."/>
            <person name="Wang J."/>
            <person name="Sun H."/>
            <person name="Zhang C."/>
            <person name="Fan H."/>
            <person name="Li D."/>
            <person name="Dong L."/>
            <person name="Tao Y."/>
            <person name="Gao C."/>
            <person name="Wu H."/>
            <person name="Li Y."/>
            <person name="Cui Y."/>
            <person name="Guo X."/>
            <person name="Zheng S."/>
            <person name="Wang B."/>
            <person name="Yu K."/>
            <person name="Liang Q."/>
            <person name="Yang W."/>
            <person name="Lou X."/>
            <person name="Chen J."/>
            <person name="Feng M."/>
            <person name="Jian J."/>
            <person name="Zhang X."/>
            <person name="Luo G."/>
            <person name="Jiang Y."/>
            <person name="Liu J."/>
            <person name="Wang Z."/>
            <person name="Sha Y."/>
            <person name="Zhang B."/>
            <person name="Wu H."/>
            <person name="Tang D."/>
            <person name="Shen Q."/>
            <person name="Xue P."/>
            <person name="Zou S."/>
            <person name="Wang X."/>
            <person name="Liu X."/>
            <person name="Wang F."/>
            <person name="Yang Y."/>
            <person name="An X."/>
            <person name="Dong Z."/>
            <person name="Zhang K."/>
            <person name="Zhang X."/>
            <person name="Luo M.C."/>
            <person name="Dvorak J."/>
            <person name="Tong Y."/>
            <person name="Wang J."/>
            <person name="Yang H."/>
            <person name="Li Z."/>
            <person name="Wang D."/>
            <person name="Zhang A."/>
            <person name="Wang J."/>
        </authorList>
    </citation>
    <scope>NUCLEOTIDE SEQUENCE</scope>
</reference>
<dbReference type="InterPro" id="IPR004837">
    <property type="entry name" value="NaCa_Exmemb"/>
</dbReference>
<keyword evidence="6" id="KW-0472">Membrane</keyword>
<keyword evidence="3" id="KW-0812">Transmembrane</keyword>
<evidence type="ECO:0000256" key="6">
    <source>
        <dbReference type="ARBA" id="ARBA00023136"/>
    </source>
</evidence>
<evidence type="ECO:0000256" key="4">
    <source>
        <dbReference type="ARBA" id="ARBA00022989"/>
    </source>
</evidence>
<dbReference type="InterPro" id="IPR044880">
    <property type="entry name" value="NCX_ion-bd_dom_sf"/>
</dbReference>
<evidence type="ECO:0000256" key="5">
    <source>
        <dbReference type="ARBA" id="ARBA00023065"/>
    </source>
</evidence>
<dbReference type="EMBL" id="KD250732">
    <property type="protein sequence ID" value="EMS48503.1"/>
    <property type="molecule type" value="Genomic_DNA"/>
</dbReference>
<dbReference type="GO" id="GO:0016020">
    <property type="term" value="C:membrane"/>
    <property type="evidence" value="ECO:0007669"/>
    <property type="project" value="InterPro"/>
</dbReference>
<protein>
    <submittedName>
        <fullName evidence="8">Sodium/calcium exchanger 1</fullName>
    </submittedName>
</protein>
<dbReference type="OMA" id="HYADASI"/>
<dbReference type="eggNOG" id="KOG1306">
    <property type="taxonomic scope" value="Eukaryota"/>
</dbReference>
<evidence type="ECO:0000313" key="8">
    <source>
        <dbReference type="EMBL" id="EMS48503.1"/>
    </source>
</evidence>
<dbReference type="STRING" id="4572.M7YDX9"/>
<organism evidence="8">
    <name type="scientific">Triticum urartu</name>
    <name type="common">Red wild einkorn</name>
    <name type="synonym">Crithodium urartu</name>
    <dbReference type="NCBI Taxonomy" id="4572"/>
    <lineage>
        <taxon>Eukaryota</taxon>
        <taxon>Viridiplantae</taxon>
        <taxon>Streptophyta</taxon>
        <taxon>Embryophyta</taxon>
        <taxon>Tracheophyta</taxon>
        <taxon>Spermatophyta</taxon>
        <taxon>Magnoliopsida</taxon>
        <taxon>Liliopsida</taxon>
        <taxon>Poales</taxon>
        <taxon>Poaceae</taxon>
        <taxon>BOP clade</taxon>
        <taxon>Pooideae</taxon>
        <taxon>Triticodae</taxon>
        <taxon>Triticeae</taxon>
        <taxon>Triticinae</taxon>
        <taxon>Triticum</taxon>
    </lineage>
</organism>
<sequence length="316" mass="34888">MAIGPRRPPAATTTKETGGKVPPFAPLGDPQRRDPIGRPALASIDPSCSPERKTSSVLQHRYHHVPEKDIEESSKTMLVVKNTQEDTYWLSVWRQQFVDAVMLESPELKKMDSVCLRFILICWNSIIAPWKLLFALVPPYQIAHGWIAFIFSLIFISGIAYGVTKITDQISCVTGLNPYVIAFTALAAGTSWPDLVASKIAAERQVTADSAIANITCSNSVNIYVGIGVPWSINTVYNFFAYQEPLYIDNAAGLSFSLMVFFATSFGCITVLVLRRIVFGAELGGPRLWAWATSAYFMVLWVVFVLLSSLRVSGVI</sequence>